<dbReference type="Proteomes" id="UP000053789">
    <property type="component" value="Unassembled WGS sequence"/>
</dbReference>
<gene>
    <name evidence="1" type="ORF">Z519_02705</name>
</gene>
<evidence type="ECO:0000313" key="1">
    <source>
        <dbReference type="EMBL" id="KIW97313.1"/>
    </source>
</evidence>
<accession>A0A0D2HVC7</accession>
<dbReference type="AlphaFoldDB" id="A0A0D2HVC7"/>
<protein>
    <submittedName>
        <fullName evidence="1">Uncharacterized protein</fullName>
    </submittedName>
</protein>
<reference evidence="1" key="1">
    <citation type="submission" date="2015-01" db="EMBL/GenBank/DDBJ databases">
        <title>The Genome Sequence of Cladophialophora bantiana CBS 173.52.</title>
        <authorList>
            <consortium name="The Broad Institute Genomics Platform"/>
            <person name="Cuomo C."/>
            <person name="de Hoog S."/>
            <person name="Gorbushina A."/>
            <person name="Stielow B."/>
            <person name="Teixiera M."/>
            <person name="Abouelleil A."/>
            <person name="Chapman S.B."/>
            <person name="Priest M."/>
            <person name="Young S.K."/>
            <person name="Wortman J."/>
            <person name="Nusbaum C."/>
            <person name="Birren B."/>
        </authorList>
    </citation>
    <scope>NUCLEOTIDE SEQUENCE [LARGE SCALE GENOMIC DNA]</scope>
    <source>
        <strain evidence="1">CBS 173.52</strain>
    </source>
</reference>
<dbReference type="HOGENOM" id="CLU_1366104_0_0_1"/>
<proteinExistence type="predicted"/>
<name>A0A0D2HVC7_CLAB1</name>
<sequence>MHGTHHARDYLFRNPNYPKDRWNIPLFKVVSPLKFLGNDFTYDVNQPAYAVFRQACVDIRGTPGIGFNRNVFGKPINFLNDRLKDPMLWTNLYAEYLRYSFKLSPSPKAITAYRAKLLAQSYRVMDDAKAKTGHWSNGDVYVYQQCVKFKACDASDDHVKAVLQTITRTEPILSQSDFPKRNPDDWWKLTGWCPGLDGIV</sequence>
<dbReference type="VEuPathDB" id="FungiDB:Z519_02705"/>
<keyword evidence="2" id="KW-1185">Reference proteome</keyword>
<evidence type="ECO:0000313" key="2">
    <source>
        <dbReference type="Proteomes" id="UP000053789"/>
    </source>
</evidence>
<dbReference type="EMBL" id="KN846982">
    <property type="protein sequence ID" value="KIW97313.1"/>
    <property type="molecule type" value="Genomic_DNA"/>
</dbReference>
<organism evidence="1 2">
    <name type="scientific">Cladophialophora bantiana (strain ATCC 10958 / CBS 173.52 / CDC B-1940 / NIH 8579)</name>
    <name type="common">Xylohypha bantiana</name>
    <dbReference type="NCBI Taxonomy" id="1442370"/>
    <lineage>
        <taxon>Eukaryota</taxon>
        <taxon>Fungi</taxon>
        <taxon>Dikarya</taxon>
        <taxon>Ascomycota</taxon>
        <taxon>Pezizomycotina</taxon>
        <taxon>Eurotiomycetes</taxon>
        <taxon>Chaetothyriomycetidae</taxon>
        <taxon>Chaetothyriales</taxon>
        <taxon>Herpotrichiellaceae</taxon>
        <taxon>Cladophialophora</taxon>
    </lineage>
</organism>
<dbReference type="GeneID" id="27695633"/>
<dbReference type="RefSeq" id="XP_016623982.1">
    <property type="nucleotide sequence ID" value="XM_016760461.1"/>
</dbReference>